<feature type="region of interest" description="Disordered" evidence="2">
    <location>
        <begin position="1"/>
        <end position="28"/>
    </location>
</feature>
<accession>A0ABR8L9F2</accession>
<dbReference type="SUPFAM" id="SSF55874">
    <property type="entry name" value="ATPase domain of HSP90 chaperone/DNA topoisomerase II/histidine kinase"/>
    <property type="match status" value="1"/>
</dbReference>
<name>A0ABR8L9F2_9ACTN</name>
<feature type="domain" description="STAS" evidence="3">
    <location>
        <begin position="158"/>
        <end position="271"/>
    </location>
</feature>
<evidence type="ECO:0000256" key="2">
    <source>
        <dbReference type="SAM" id="MobiDB-lite"/>
    </source>
</evidence>
<dbReference type="PANTHER" id="PTHR35526:SF3">
    <property type="entry name" value="ANTI-SIGMA-F FACTOR RSBW"/>
    <property type="match status" value="1"/>
</dbReference>
<keyword evidence="1" id="KW-0808">Transferase</keyword>
<dbReference type="PANTHER" id="PTHR35526">
    <property type="entry name" value="ANTI-SIGMA-F FACTOR RSBW-RELATED"/>
    <property type="match status" value="1"/>
</dbReference>
<keyword evidence="1" id="KW-0723">Serine/threonine-protein kinase</keyword>
<dbReference type="Gene3D" id="3.30.750.24">
    <property type="entry name" value="STAS domain"/>
    <property type="match status" value="1"/>
</dbReference>
<gene>
    <name evidence="4" type="ORF">IEQ31_19625</name>
</gene>
<dbReference type="CDD" id="cd07043">
    <property type="entry name" value="STAS_anti-anti-sigma_factors"/>
    <property type="match status" value="1"/>
</dbReference>
<dbReference type="InterPro" id="IPR002645">
    <property type="entry name" value="STAS_dom"/>
</dbReference>
<keyword evidence="1" id="KW-0418">Kinase</keyword>
<dbReference type="InterPro" id="IPR050267">
    <property type="entry name" value="Anti-sigma-factor_SerPK"/>
</dbReference>
<dbReference type="InterPro" id="IPR036890">
    <property type="entry name" value="HATPase_C_sf"/>
</dbReference>
<dbReference type="Proteomes" id="UP000653231">
    <property type="component" value="Unassembled WGS sequence"/>
</dbReference>
<sequence length="271" mass="28400">MSDDGTNHASHLASGPGSGSGSGRRNAGTPVLILDQPFDRGSLYPLRETLHAHVVHAGLPHGRSVDLVLTVHELATNVVFHGSGTGQARIWQLDGVLRCEVGDPGSPGHDTAAWPVRHGHGLWLARYLSDRFTVASGPDGTLATADFTLPGPGSHRSATPRLRRLDSHAVLELDGALDEQAAPQITAAVGELVSRTPAAGLVIDLSAVTYWDSTGITALIVAQQRVAETAAGMLVLTGLAAEFAERLDALSPVPFTTRETPAKAVHLFPLL</sequence>
<organism evidence="4 5">
    <name type="scientific">Microbispora bryophytorum subsp. camponoti</name>
    <dbReference type="NCBI Taxonomy" id="1677852"/>
    <lineage>
        <taxon>Bacteria</taxon>
        <taxon>Bacillati</taxon>
        <taxon>Actinomycetota</taxon>
        <taxon>Actinomycetes</taxon>
        <taxon>Streptosporangiales</taxon>
        <taxon>Streptosporangiaceae</taxon>
        <taxon>Microbispora</taxon>
    </lineage>
</organism>
<evidence type="ECO:0000313" key="4">
    <source>
        <dbReference type="EMBL" id="MBD3145381.1"/>
    </source>
</evidence>
<dbReference type="EMBL" id="JACXRZ010000013">
    <property type="protein sequence ID" value="MBD3145381.1"/>
    <property type="molecule type" value="Genomic_DNA"/>
</dbReference>
<keyword evidence="5" id="KW-1185">Reference proteome</keyword>
<evidence type="ECO:0000313" key="5">
    <source>
        <dbReference type="Proteomes" id="UP000653231"/>
    </source>
</evidence>
<dbReference type="Gene3D" id="3.30.565.10">
    <property type="entry name" value="Histidine kinase-like ATPase, C-terminal domain"/>
    <property type="match status" value="1"/>
</dbReference>
<dbReference type="CDD" id="cd16936">
    <property type="entry name" value="HATPase_RsbW-like"/>
    <property type="match status" value="1"/>
</dbReference>
<protein>
    <submittedName>
        <fullName evidence="4">STAS domain-containing protein</fullName>
    </submittedName>
</protein>
<evidence type="ECO:0000256" key="1">
    <source>
        <dbReference type="ARBA" id="ARBA00022527"/>
    </source>
</evidence>
<evidence type="ECO:0000259" key="3">
    <source>
        <dbReference type="PROSITE" id="PS50801"/>
    </source>
</evidence>
<dbReference type="PROSITE" id="PS50801">
    <property type="entry name" value="STAS"/>
    <property type="match status" value="1"/>
</dbReference>
<dbReference type="InterPro" id="IPR036513">
    <property type="entry name" value="STAS_dom_sf"/>
</dbReference>
<reference evidence="4 5" key="1">
    <citation type="submission" date="2020-09" db="EMBL/GenBank/DDBJ databases">
        <title>Actinomycete isolated from the Camponotus japonicus Mayr.</title>
        <authorList>
            <person name="Gong X."/>
        </authorList>
    </citation>
    <scope>NUCLEOTIDE SEQUENCE [LARGE SCALE GENOMIC DNA]</scope>
    <source>
        <strain evidence="4 5">2C-HV3</strain>
    </source>
</reference>
<comment type="caution">
    <text evidence="4">The sequence shown here is derived from an EMBL/GenBank/DDBJ whole genome shotgun (WGS) entry which is preliminary data.</text>
</comment>
<dbReference type="InterPro" id="IPR003594">
    <property type="entry name" value="HATPase_dom"/>
</dbReference>
<dbReference type="SUPFAM" id="SSF52091">
    <property type="entry name" value="SpoIIaa-like"/>
    <property type="match status" value="1"/>
</dbReference>
<proteinExistence type="predicted"/>
<dbReference type="RefSeq" id="WP_191052801.1">
    <property type="nucleotide sequence ID" value="NZ_JACXRZ010000013.1"/>
</dbReference>
<dbReference type="Pfam" id="PF13581">
    <property type="entry name" value="HATPase_c_2"/>
    <property type="match status" value="1"/>
</dbReference>
<dbReference type="Pfam" id="PF01740">
    <property type="entry name" value="STAS"/>
    <property type="match status" value="1"/>
</dbReference>